<gene>
    <name evidence="1" type="ORF">ANN_21143</name>
</gene>
<dbReference type="Proteomes" id="UP001148838">
    <property type="component" value="Unassembled WGS sequence"/>
</dbReference>
<sequence length="202" mass="23332">MGVNSTGTLLDFVSYKQLEWYGRVRRNKIAQTDFGMNSARKRKEGKTKENLDERCRKWNEGRDLKTGLGGKRKVEKEDKNLNILDTGRCRWSRAVASWSKASCLVLALRNARRFESSCGKKFSHELSASVWDQCPPSMPTQHRDAAITAGRIIVLRYLHSGWMIVHPSVVKVSYNGWEDHRANTRYLHSDWMIVHLCFGMWA</sequence>
<name>A0ABQ8SEI9_PERAM</name>
<dbReference type="EMBL" id="JAJSOF020000029">
    <property type="protein sequence ID" value="KAJ4432521.1"/>
    <property type="molecule type" value="Genomic_DNA"/>
</dbReference>
<evidence type="ECO:0000313" key="1">
    <source>
        <dbReference type="EMBL" id="KAJ4432521.1"/>
    </source>
</evidence>
<evidence type="ECO:0000313" key="2">
    <source>
        <dbReference type="Proteomes" id="UP001148838"/>
    </source>
</evidence>
<organism evidence="1 2">
    <name type="scientific">Periplaneta americana</name>
    <name type="common">American cockroach</name>
    <name type="synonym">Blatta americana</name>
    <dbReference type="NCBI Taxonomy" id="6978"/>
    <lineage>
        <taxon>Eukaryota</taxon>
        <taxon>Metazoa</taxon>
        <taxon>Ecdysozoa</taxon>
        <taxon>Arthropoda</taxon>
        <taxon>Hexapoda</taxon>
        <taxon>Insecta</taxon>
        <taxon>Pterygota</taxon>
        <taxon>Neoptera</taxon>
        <taxon>Polyneoptera</taxon>
        <taxon>Dictyoptera</taxon>
        <taxon>Blattodea</taxon>
        <taxon>Blattoidea</taxon>
        <taxon>Blattidae</taxon>
        <taxon>Blattinae</taxon>
        <taxon>Periplaneta</taxon>
    </lineage>
</organism>
<accession>A0ABQ8SEI9</accession>
<proteinExistence type="predicted"/>
<protein>
    <submittedName>
        <fullName evidence="1">Uncharacterized protein</fullName>
    </submittedName>
</protein>
<keyword evidence="2" id="KW-1185">Reference proteome</keyword>
<reference evidence="1 2" key="1">
    <citation type="journal article" date="2022" name="Allergy">
        <title>Genome assembly and annotation of Periplaneta americana reveal a comprehensive cockroach allergen profile.</title>
        <authorList>
            <person name="Wang L."/>
            <person name="Xiong Q."/>
            <person name="Saelim N."/>
            <person name="Wang L."/>
            <person name="Nong W."/>
            <person name="Wan A.T."/>
            <person name="Shi M."/>
            <person name="Liu X."/>
            <person name="Cao Q."/>
            <person name="Hui J.H.L."/>
            <person name="Sookrung N."/>
            <person name="Leung T.F."/>
            <person name="Tungtrongchitr A."/>
            <person name="Tsui S.K.W."/>
        </authorList>
    </citation>
    <scope>NUCLEOTIDE SEQUENCE [LARGE SCALE GENOMIC DNA]</scope>
    <source>
        <strain evidence="1">PWHHKU_190912</strain>
    </source>
</reference>
<comment type="caution">
    <text evidence="1">The sequence shown here is derived from an EMBL/GenBank/DDBJ whole genome shotgun (WGS) entry which is preliminary data.</text>
</comment>